<dbReference type="PANTHER" id="PTHR44936">
    <property type="entry name" value="SENSOR PROTEIN CREC"/>
    <property type="match status" value="1"/>
</dbReference>
<feature type="transmembrane region" description="Helical" evidence="10">
    <location>
        <begin position="7"/>
        <end position="32"/>
    </location>
</feature>
<dbReference type="InterPro" id="IPR003660">
    <property type="entry name" value="HAMP_dom"/>
</dbReference>
<keyword evidence="14" id="KW-1185">Reference proteome</keyword>
<dbReference type="CDD" id="cd06225">
    <property type="entry name" value="HAMP"/>
    <property type="match status" value="1"/>
</dbReference>
<dbReference type="Pfam" id="PF00672">
    <property type="entry name" value="HAMP"/>
    <property type="match status" value="1"/>
</dbReference>
<dbReference type="SMART" id="SM00388">
    <property type="entry name" value="HisKA"/>
    <property type="match status" value="1"/>
</dbReference>
<evidence type="ECO:0000256" key="7">
    <source>
        <dbReference type="ARBA" id="ARBA00022741"/>
    </source>
</evidence>
<dbReference type="EC" id="2.7.13.3" evidence="3"/>
<dbReference type="Pfam" id="PF02518">
    <property type="entry name" value="HATPase_c"/>
    <property type="match status" value="1"/>
</dbReference>
<accession>A0ABY7VMV9</accession>
<name>A0ABY7VMV9_9GAMM</name>
<dbReference type="InterPro" id="IPR050980">
    <property type="entry name" value="2C_sensor_his_kinase"/>
</dbReference>
<dbReference type="InterPro" id="IPR003661">
    <property type="entry name" value="HisK_dim/P_dom"/>
</dbReference>
<comment type="catalytic activity">
    <reaction evidence="1">
        <text>ATP + protein L-histidine = ADP + protein N-phospho-L-histidine.</text>
        <dbReference type="EC" id="2.7.13.3"/>
    </reaction>
</comment>
<dbReference type="PRINTS" id="PR00344">
    <property type="entry name" value="BCTRLSENSOR"/>
</dbReference>
<evidence type="ECO:0000259" key="12">
    <source>
        <dbReference type="PROSITE" id="PS50885"/>
    </source>
</evidence>
<dbReference type="RefSeq" id="WP_274054745.1">
    <property type="nucleotide sequence ID" value="NZ_CP059693.1"/>
</dbReference>
<keyword evidence="5" id="KW-0597">Phosphoprotein</keyword>
<feature type="transmembrane region" description="Helical" evidence="10">
    <location>
        <begin position="134"/>
        <end position="155"/>
    </location>
</feature>
<feature type="domain" description="HAMP" evidence="12">
    <location>
        <begin position="155"/>
        <end position="207"/>
    </location>
</feature>
<keyword evidence="8" id="KW-0418">Kinase</keyword>
<dbReference type="Proteomes" id="UP001215231">
    <property type="component" value="Chromosome"/>
</dbReference>
<dbReference type="Pfam" id="PF00512">
    <property type="entry name" value="HisKA"/>
    <property type="match status" value="1"/>
</dbReference>
<dbReference type="InterPro" id="IPR005467">
    <property type="entry name" value="His_kinase_dom"/>
</dbReference>
<evidence type="ECO:0000256" key="2">
    <source>
        <dbReference type="ARBA" id="ARBA00004651"/>
    </source>
</evidence>
<keyword evidence="10" id="KW-0812">Transmembrane</keyword>
<dbReference type="InterPro" id="IPR036097">
    <property type="entry name" value="HisK_dim/P_sf"/>
</dbReference>
<dbReference type="SMART" id="SM00304">
    <property type="entry name" value="HAMP"/>
    <property type="match status" value="1"/>
</dbReference>
<keyword evidence="4" id="KW-1003">Cell membrane</keyword>
<protein>
    <recommendedName>
        <fullName evidence="3">histidine kinase</fullName>
        <ecNumber evidence="3">2.7.13.3</ecNumber>
    </recommendedName>
</protein>
<dbReference type="Gene3D" id="6.10.340.10">
    <property type="match status" value="1"/>
</dbReference>
<dbReference type="SUPFAM" id="SSF55874">
    <property type="entry name" value="ATPase domain of HSP90 chaperone/DNA topoisomerase II/histidine kinase"/>
    <property type="match status" value="1"/>
</dbReference>
<keyword evidence="9" id="KW-0067">ATP-binding</keyword>
<evidence type="ECO:0000256" key="8">
    <source>
        <dbReference type="ARBA" id="ARBA00022777"/>
    </source>
</evidence>
<evidence type="ECO:0000256" key="9">
    <source>
        <dbReference type="ARBA" id="ARBA00022840"/>
    </source>
</evidence>
<dbReference type="Gene3D" id="3.30.565.10">
    <property type="entry name" value="Histidine kinase-like ATPase, C-terminal domain"/>
    <property type="match status" value="1"/>
</dbReference>
<dbReference type="InterPro" id="IPR003594">
    <property type="entry name" value="HATPase_dom"/>
</dbReference>
<dbReference type="CDD" id="cd00082">
    <property type="entry name" value="HisKA"/>
    <property type="match status" value="1"/>
</dbReference>
<dbReference type="EMBL" id="CP059693">
    <property type="protein sequence ID" value="WDE14213.1"/>
    <property type="molecule type" value="Genomic_DNA"/>
</dbReference>
<evidence type="ECO:0000256" key="6">
    <source>
        <dbReference type="ARBA" id="ARBA00022679"/>
    </source>
</evidence>
<dbReference type="PROSITE" id="PS50885">
    <property type="entry name" value="HAMP"/>
    <property type="match status" value="1"/>
</dbReference>
<keyword evidence="6" id="KW-0808">Transferase</keyword>
<dbReference type="InterPro" id="IPR004358">
    <property type="entry name" value="Sig_transdc_His_kin-like_C"/>
</dbReference>
<evidence type="ECO:0000256" key="3">
    <source>
        <dbReference type="ARBA" id="ARBA00012438"/>
    </source>
</evidence>
<dbReference type="SUPFAM" id="SSF47384">
    <property type="entry name" value="Homodimeric domain of signal transducing histidine kinase"/>
    <property type="match status" value="1"/>
</dbReference>
<evidence type="ECO:0000259" key="11">
    <source>
        <dbReference type="PROSITE" id="PS50109"/>
    </source>
</evidence>
<evidence type="ECO:0000256" key="10">
    <source>
        <dbReference type="SAM" id="Phobius"/>
    </source>
</evidence>
<evidence type="ECO:0000313" key="14">
    <source>
        <dbReference type="Proteomes" id="UP001215231"/>
    </source>
</evidence>
<sequence>MTRLFISLYLGILVTMFIFLLVVDLIITSLFIDITNTIGAEQFNAEVQLLERLDAGISEKEREQLIQMIAKQNQLIIENVTKAQVPQVVLEQLDNHPVWFDDDRYNYFRAFTPVNYYRLSVDEENELIILSETIMYTVLFSFVFIFAANSFLWLYGLHRKLRHLENAADKLSQGQLHERAPMKKRLRVGRLNHSFNEMAQRIEQLLLGHKRLTHAVAHELRSPLFRLHLQMDIIEHAKPQEQHEHLRSVEEDIYQLDELVQEFLEYGKMERTELRLNAESIKVSAFVKALCENLTIETDSNIKLELDISGETRVSADKVKLARALQNLLRNAFKYGDKQVQLRVYRQKKQLVISVEDDGPGIAEQYRQDIFQPYFRISDKTQQRVSGYGLGLTICQEIAVMHSGQLIVEDSTLGGAAFKLILPGMGK</sequence>
<feature type="domain" description="Histidine kinase" evidence="11">
    <location>
        <begin position="215"/>
        <end position="426"/>
    </location>
</feature>
<evidence type="ECO:0000256" key="5">
    <source>
        <dbReference type="ARBA" id="ARBA00022553"/>
    </source>
</evidence>
<evidence type="ECO:0000313" key="13">
    <source>
        <dbReference type="EMBL" id="WDE14213.1"/>
    </source>
</evidence>
<dbReference type="PROSITE" id="PS50109">
    <property type="entry name" value="HIS_KIN"/>
    <property type="match status" value="1"/>
</dbReference>
<keyword evidence="7" id="KW-0547">Nucleotide-binding</keyword>
<gene>
    <name evidence="13" type="ORF">H3N35_12825</name>
</gene>
<organism evidence="13 14">
    <name type="scientific">Thalassomonas haliotis</name>
    <dbReference type="NCBI Taxonomy" id="485448"/>
    <lineage>
        <taxon>Bacteria</taxon>
        <taxon>Pseudomonadati</taxon>
        <taxon>Pseudomonadota</taxon>
        <taxon>Gammaproteobacteria</taxon>
        <taxon>Alteromonadales</taxon>
        <taxon>Colwelliaceae</taxon>
        <taxon>Thalassomonas</taxon>
    </lineage>
</organism>
<dbReference type="InterPro" id="IPR036890">
    <property type="entry name" value="HATPase_C_sf"/>
</dbReference>
<dbReference type="Gene3D" id="1.10.287.130">
    <property type="match status" value="1"/>
</dbReference>
<proteinExistence type="predicted"/>
<evidence type="ECO:0000256" key="1">
    <source>
        <dbReference type="ARBA" id="ARBA00000085"/>
    </source>
</evidence>
<keyword evidence="10" id="KW-0472">Membrane</keyword>
<dbReference type="PANTHER" id="PTHR44936:SF10">
    <property type="entry name" value="SENSOR PROTEIN RSTB"/>
    <property type="match status" value="1"/>
</dbReference>
<reference evidence="13 14" key="1">
    <citation type="journal article" date="2022" name="Mar. Drugs">
        <title>Bioassay-Guided Fractionation Leads to the Detection of Cholic Acid Generated by the Rare Thalassomonas sp.</title>
        <authorList>
            <person name="Pheiffer F."/>
            <person name="Schneider Y.K."/>
            <person name="Hansen E.H."/>
            <person name="Andersen J.H."/>
            <person name="Isaksson J."/>
            <person name="Busche T."/>
            <person name="R C."/>
            <person name="Kalinowski J."/>
            <person name="Zyl L.V."/>
            <person name="Trindade M."/>
        </authorList>
    </citation>
    <scope>NUCLEOTIDE SEQUENCE [LARGE SCALE GENOMIC DNA]</scope>
    <source>
        <strain evidence="13 14">A5K-61T</strain>
    </source>
</reference>
<evidence type="ECO:0000256" key="4">
    <source>
        <dbReference type="ARBA" id="ARBA00022475"/>
    </source>
</evidence>
<dbReference type="SMART" id="SM00387">
    <property type="entry name" value="HATPase_c"/>
    <property type="match status" value="1"/>
</dbReference>
<keyword evidence="10" id="KW-1133">Transmembrane helix</keyword>
<comment type="subcellular location">
    <subcellularLocation>
        <location evidence="2">Cell membrane</location>
        <topology evidence="2">Multi-pass membrane protein</topology>
    </subcellularLocation>
</comment>
<dbReference type="SUPFAM" id="SSF158472">
    <property type="entry name" value="HAMP domain-like"/>
    <property type="match status" value="1"/>
</dbReference>